<dbReference type="GO" id="GO:0004222">
    <property type="term" value="F:metalloendopeptidase activity"/>
    <property type="evidence" value="ECO:0007669"/>
    <property type="project" value="InterPro"/>
</dbReference>
<reference evidence="17" key="1">
    <citation type="submission" date="2021-07" db="EMBL/GenBank/DDBJ databases">
        <title>Draft genome of Mortierella alpina, strain LL118, isolated from an aspen leaf litter sample.</title>
        <authorList>
            <person name="Yang S."/>
            <person name="Vinatzer B.A."/>
        </authorList>
    </citation>
    <scope>NUCLEOTIDE SEQUENCE</scope>
    <source>
        <strain evidence="17">LL118</strain>
    </source>
</reference>
<name>A0A9P8D2L4_MORAP</name>
<dbReference type="PANTHER" id="PTHR43690">
    <property type="entry name" value="NARDILYSIN"/>
    <property type="match status" value="1"/>
</dbReference>
<feature type="compositionally biased region" description="Polar residues" evidence="11">
    <location>
        <begin position="358"/>
        <end position="371"/>
    </location>
</feature>
<evidence type="ECO:0000256" key="10">
    <source>
        <dbReference type="ARBA" id="ARBA00023136"/>
    </source>
</evidence>
<dbReference type="FunFam" id="3.30.830.10:FF:000005">
    <property type="entry name" value="nardilysin isoform X1"/>
    <property type="match status" value="1"/>
</dbReference>
<feature type="region of interest" description="Disordered" evidence="11">
    <location>
        <begin position="179"/>
        <end position="209"/>
    </location>
</feature>
<evidence type="ECO:0000256" key="2">
    <source>
        <dbReference type="ARBA" id="ARBA00007261"/>
    </source>
</evidence>
<protein>
    <recommendedName>
        <fullName evidence="19">Insulin-degrading enzyme</fullName>
    </recommendedName>
</protein>
<feature type="transmembrane region" description="Helical" evidence="12">
    <location>
        <begin position="242"/>
        <end position="261"/>
    </location>
</feature>
<keyword evidence="6" id="KW-0378">Hydrolase</keyword>
<dbReference type="Gene3D" id="3.30.830.10">
    <property type="entry name" value="Metalloenzyme, LuxS/M16 peptidase-like"/>
    <property type="match status" value="4"/>
</dbReference>
<dbReference type="Proteomes" id="UP000717515">
    <property type="component" value="Unassembled WGS sequence"/>
</dbReference>
<feature type="domain" description="Peptidase M16 C-terminal" evidence="14">
    <location>
        <begin position="731"/>
        <end position="908"/>
    </location>
</feature>
<dbReference type="PANTHER" id="PTHR43690:SF18">
    <property type="entry name" value="INSULIN-DEGRADING ENZYME-RELATED"/>
    <property type="match status" value="1"/>
</dbReference>
<keyword evidence="7" id="KW-0862">Zinc</keyword>
<feature type="transmembrane region" description="Helical" evidence="12">
    <location>
        <begin position="15"/>
        <end position="38"/>
    </location>
</feature>
<evidence type="ECO:0000256" key="5">
    <source>
        <dbReference type="ARBA" id="ARBA00022723"/>
    </source>
</evidence>
<dbReference type="Pfam" id="PF00675">
    <property type="entry name" value="Peptidase_M16"/>
    <property type="match status" value="1"/>
</dbReference>
<evidence type="ECO:0000256" key="8">
    <source>
        <dbReference type="ARBA" id="ARBA00022989"/>
    </source>
</evidence>
<evidence type="ECO:0000256" key="6">
    <source>
        <dbReference type="ARBA" id="ARBA00022801"/>
    </source>
</evidence>
<dbReference type="InterPro" id="IPR050626">
    <property type="entry name" value="Peptidase_M16"/>
</dbReference>
<evidence type="ECO:0000256" key="12">
    <source>
        <dbReference type="SAM" id="Phobius"/>
    </source>
</evidence>
<dbReference type="GO" id="GO:0005739">
    <property type="term" value="C:mitochondrion"/>
    <property type="evidence" value="ECO:0007669"/>
    <property type="project" value="TreeGrafter"/>
</dbReference>
<feature type="domain" description="Peptidase M16 N-terminal" evidence="13">
    <location>
        <begin position="568"/>
        <end position="701"/>
    </location>
</feature>
<dbReference type="GO" id="GO:0051603">
    <property type="term" value="P:proteolysis involved in protein catabolic process"/>
    <property type="evidence" value="ECO:0007669"/>
    <property type="project" value="TreeGrafter"/>
</dbReference>
<dbReference type="GO" id="GO:0043171">
    <property type="term" value="P:peptide catabolic process"/>
    <property type="evidence" value="ECO:0007669"/>
    <property type="project" value="TreeGrafter"/>
</dbReference>
<proteinExistence type="inferred from homology"/>
<keyword evidence="8 12" id="KW-1133">Transmembrane helix</keyword>
<dbReference type="InterPro" id="IPR054734">
    <property type="entry name" value="PqqF-like_C_4"/>
</dbReference>
<evidence type="ECO:0000259" key="14">
    <source>
        <dbReference type="Pfam" id="PF05193"/>
    </source>
</evidence>
<organism evidence="17 18">
    <name type="scientific">Mortierella alpina</name>
    <name type="common">Oleaginous fungus</name>
    <name type="synonym">Mortierella renispora</name>
    <dbReference type="NCBI Taxonomy" id="64518"/>
    <lineage>
        <taxon>Eukaryota</taxon>
        <taxon>Fungi</taxon>
        <taxon>Fungi incertae sedis</taxon>
        <taxon>Mucoromycota</taxon>
        <taxon>Mortierellomycotina</taxon>
        <taxon>Mortierellomycetes</taxon>
        <taxon>Mortierellales</taxon>
        <taxon>Mortierellaceae</taxon>
        <taxon>Mortierella</taxon>
    </lineage>
</organism>
<keyword evidence="9" id="KW-0482">Metalloprotease</keyword>
<evidence type="ECO:0000259" key="15">
    <source>
        <dbReference type="Pfam" id="PF16187"/>
    </source>
</evidence>
<dbReference type="FunFam" id="3.30.830.10:FF:000004">
    <property type="entry name" value="Putative insulin-degrading enzyme"/>
    <property type="match status" value="1"/>
</dbReference>
<comment type="similarity">
    <text evidence="2">Belongs to the peptidase M16 family.</text>
</comment>
<feature type="domain" description="Peptidase M16 middle/third" evidence="15">
    <location>
        <begin position="915"/>
        <end position="1203"/>
    </location>
</feature>
<keyword evidence="4 12" id="KW-0812">Transmembrane</keyword>
<evidence type="ECO:0000256" key="4">
    <source>
        <dbReference type="ARBA" id="ARBA00022692"/>
    </source>
</evidence>
<dbReference type="EMBL" id="JAIFTL010000006">
    <property type="protein sequence ID" value="KAG9327338.1"/>
    <property type="molecule type" value="Genomic_DNA"/>
</dbReference>
<evidence type="ECO:0008006" key="19">
    <source>
        <dbReference type="Google" id="ProtNLM"/>
    </source>
</evidence>
<dbReference type="InterPro" id="IPR004776">
    <property type="entry name" value="Mem_transp_PIN-like"/>
</dbReference>
<keyword evidence="3" id="KW-0645">Protease</keyword>
<keyword evidence="5" id="KW-0479">Metal-binding</keyword>
<evidence type="ECO:0000256" key="3">
    <source>
        <dbReference type="ARBA" id="ARBA00022670"/>
    </source>
</evidence>
<keyword evidence="10 12" id="KW-0472">Membrane</keyword>
<feature type="compositionally biased region" description="Polar residues" evidence="11">
    <location>
        <begin position="179"/>
        <end position="195"/>
    </location>
</feature>
<dbReference type="InterPro" id="IPR032632">
    <property type="entry name" value="Peptidase_M16_M"/>
</dbReference>
<evidence type="ECO:0000313" key="18">
    <source>
        <dbReference type="Proteomes" id="UP000717515"/>
    </source>
</evidence>
<dbReference type="InterPro" id="IPR011765">
    <property type="entry name" value="Pept_M16_N"/>
</dbReference>
<dbReference type="SUPFAM" id="SSF63411">
    <property type="entry name" value="LuxS/MPP-like metallohydrolase"/>
    <property type="match status" value="4"/>
</dbReference>
<feature type="transmembrane region" description="Helical" evidence="12">
    <location>
        <begin position="281"/>
        <end position="299"/>
    </location>
</feature>
<comment type="subcellular location">
    <subcellularLocation>
        <location evidence="1">Membrane</location>
        <topology evidence="1">Multi-pass membrane protein</topology>
    </subcellularLocation>
</comment>
<dbReference type="InterPro" id="IPR001431">
    <property type="entry name" value="Pept_M16_Zn_BS"/>
</dbReference>
<dbReference type="PROSITE" id="PS00143">
    <property type="entry name" value="INSULINASE"/>
    <property type="match status" value="1"/>
</dbReference>
<gene>
    <name evidence="17" type="ORF">KVV02_007114</name>
</gene>
<feature type="compositionally biased region" description="Low complexity" evidence="11">
    <location>
        <begin position="198"/>
        <end position="209"/>
    </location>
</feature>
<feature type="region of interest" description="Disordered" evidence="11">
    <location>
        <begin position="394"/>
        <end position="422"/>
    </location>
</feature>
<dbReference type="Pfam" id="PF03547">
    <property type="entry name" value="Mem_trans"/>
    <property type="match status" value="2"/>
</dbReference>
<dbReference type="GO" id="GO:0046872">
    <property type="term" value="F:metal ion binding"/>
    <property type="evidence" value="ECO:0007669"/>
    <property type="project" value="UniProtKB-KW"/>
</dbReference>
<feature type="domain" description="Coenzyme PQQ synthesis protein F-like C-terminal lobe" evidence="16">
    <location>
        <begin position="1325"/>
        <end position="1424"/>
    </location>
</feature>
<dbReference type="InterPro" id="IPR011249">
    <property type="entry name" value="Metalloenz_LuxS/M16"/>
</dbReference>
<accession>A0A9P8D2L4</accession>
<feature type="transmembrane region" description="Helical" evidence="12">
    <location>
        <begin position="443"/>
        <end position="464"/>
    </location>
</feature>
<dbReference type="FunFam" id="3.30.830.10:FF:000003">
    <property type="entry name" value="Insulin-degrading enzyme"/>
    <property type="match status" value="1"/>
</dbReference>
<evidence type="ECO:0000259" key="13">
    <source>
        <dbReference type="Pfam" id="PF00675"/>
    </source>
</evidence>
<feature type="region of interest" description="Disordered" evidence="11">
    <location>
        <begin position="348"/>
        <end position="376"/>
    </location>
</feature>
<dbReference type="Pfam" id="PF05193">
    <property type="entry name" value="Peptidase_M16_C"/>
    <property type="match status" value="1"/>
</dbReference>
<evidence type="ECO:0000313" key="17">
    <source>
        <dbReference type="EMBL" id="KAG9327338.1"/>
    </source>
</evidence>
<feature type="compositionally biased region" description="Acidic residues" evidence="11">
    <location>
        <begin position="410"/>
        <end position="420"/>
    </location>
</feature>
<evidence type="ECO:0000259" key="16">
    <source>
        <dbReference type="Pfam" id="PF22456"/>
    </source>
</evidence>
<evidence type="ECO:0000256" key="1">
    <source>
        <dbReference type="ARBA" id="ARBA00004141"/>
    </source>
</evidence>
<dbReference type="InterPro" id="IPR007863">
    <property type="entry name" value="Peptidase_M16_C"/>
</dbReference>
<evidence type="ECO:0000256" key="11">
    <source>
        <dbReference type="SAM" id="MobiDB-lite"/>
    </source>
</evidence>
<dbReference type="GO" id="GO:0005829">
    <property type="term" value="C:cytosol"/>
    <property type="evidence" value="ECO:0007669"/>
    <property type="project" value="TreeGrafter"/>
</dbReference>
<dbReference type="Pfam" id="PF22456">
    <property type="entry name" value="PqqF-like_C_4"/>
    <property type="match status" value="1"/>
</dbReference>
<dbReference type="GO" id="GO:0016020">
    <property type="term" value="C:membrane"/>
    <property type="evidence" value="ECO:0007669"/>
    <property type="project" value="UniProtKB-SubCell"/>
</dbReference>
<evidence type="ECO:0000256" key="7">
    <source>
        <dbReference type="ARBA" id="ARBA00022833"/>
    </source>
</evidence>
<comment type="caution">
    <text evidence="17">The sequence shown here is derived from an EMBL/GenBank/DDBJ whole genome shotgun (WGS) entry which is preliminary data.</text>
</comment>
<feature type="transmembrane region" description="Helical" evidence="12">
    <location>
        <begin position="50"/>
        <end position="75"/>
    </location>
</feature>
<feature type="transmembrane region" description="Helical" evidence="12">
    <location>
        <begin position="95"/>
        <end position="113"/>
    </location>
</feature>
<dbReference type="GO" id="GO:0055085">
    <property type="term" value="P:transmembrane transport"/>
    <property type="evidence" value="ECO:0007669"/>
    <property type="project" value="InterPro"/>
</dbReference>
<evidence type="ECO:0000256" key="9">
    <source>
        <dbReference type="ARBA" id="ARBA00023049"/>
    </source>
</evidence>
<sequence>MHNIASTINWTQFKAFWPIPAFYVLFSAISWIVAKVGSRFLRFSKDEEKFIIASVLFSNTNSLPMALLQSLAFSAAGDRLLRDEFDTKADVAARGISYILFYAIFGNLVRWSYGFNLLVPKDKGSETSSPEQLLAPSVVINVDRPSASRRSDASVLTLPSDYQQLRLSNADQSGVLFEPTSTMKPSSVPNNSSSFLHPMSRPAGSPAARSPAVSIKSATESVLLQRASTAYERVRQVLTPPLLTALIALVIGLVPALHKLFMSPDSTVYRFLVQPIEGCGAAAIPMILLCLGAQVVHFGDSTSASAISSSSRHHKARAVDSPMSFPTVVTAQGPYQTGLGIYTNAQQEELSSDEERGNSGSSSNQEDTSYGSGIATRRSNASSSATLLLPNHALNNAKRSRSGAGSSSEESSDDEDDDEALPLLGSGKATEEAHHRFRCITPVAFSLFARMVLVPVACMPSILFHPESLSPILTMDPTFTLALVLIAAAPTAINMIQICQIKGFFEREMASVLFWSYCVYEMPNGLTLAEGYEPSKDGTHAVFTKPIESSQNDERSYRLIRLNNDLEVLLIHDDTADKSAAALDVHVGHLSDPDNLQGLAHFLEHLLFLGTAKYPRENEYKEFLSLHAGKSNASTSLDNTAYHFEVGHAFLEGALDRFAQFFISPNFDEDCKVREMRAVDSEFKRNLQQDQRRLFQIGKHLSSRQHPYWHFGTGNLRTLLDGPLEEGIDVREELIKFYHKYYSSSIMKLVILGREPLDQLSEWAVDKFSAIKNLGIQPPSYSGQPLTAKELLTMVYVKPVKEIRNLEIKFPFPDETRHYTTQPTQYISHLLRHEGSGSILSLLKKAGWANSISVGSVSGGIGFAFLKFTVDLTQDGLVHYEDIIVIVFQYIQMLRRQGVKSYIWDEIVSLASTAFRFKEMKPAAAYVVESVKAMQKGYAPEWILSGEDLVRDNNPDIIMEYMSELRTDNWRGLVVTQDQDVVPGGVFTETERWYGTEYHVEQAPETLLKRLENLEPHPDLHMPVPNEYIPKDFETHRNPTPTPRLRNPLLIKHTPLIRIWHKKDDVFWIPKVNMYFQLNSPTAVSSPGNLVKSMLYVRLVNDVLNEEAYSAELAGLSYSLGSTIDGIVLKVEGYHDKANLLLEKIVFAMRTLQVDQDRFCRIKDQLQRSHRNIDLENPNRHASYYMTYLNQERMWTYLERLQELDRIDSVEEIHQFYGEMLARLHIEALIHGNMDVAQATIAGEIVEKGLAPRALVASEQVAMRSVLLPIRCRAVYSLNTPDSSNLNSGIEYYLQVVEGFSEEKEKGEEGGGSRRKKKHRALVQILAQIIQEPCFNQLRTIEQLGYIVTSGVRQHGSTMGIKIAVQSERDPVHVEARIEEFLSGRIAKMLEDMSEPRFAKQVHSLVQKKLEKDKNLKEETAAFWAQITSGFYDFEEIQEDVEELERITLEETRAFFEQWIRPGAMYARKLSVHVRSQTLLGSAATAVAESSRDADQEVIKTGAVVIEDIVGFKSELELSRAPCPVVDLLRYAKL</sequence>
<dbReference type="Pfam" id="PF16187">
    <property type="entry name" value="Peptidase_M16_M"/>
    <property type="match status" value="1"/>
</dbReference>